<feature type="region of interest" description="Disordered" evidence="1">
    <location>
        <begin position="50"/>
        <end position="114"/>
    </location>
</feature>
<evidence type="ECO:0000313" key="2">
    <source>
        <dbReference type="EMBL" id="OIW32770.1"/>
    </source>
</evidence>
<name>A0A1J7JY62_9PEZI</name>
<proteinExistence type="predicted"/>
<dbReference type="EMBL" id="KV875095">
    <property type="protein sequence ID" value="OIW32770.1"/>
    <property type="molecule type" value="Genomic_DNA"/>
</dbReference>
<keyword evidence="3" id="KW-1185">Reference proteome</keyword>
<protein>
    <submittedName>
        <fullName evidence="2">Uncharacterized protein</fullName>
    </submittedName>
</protein>
<gene>
    <name evidence="2" type="ORF">CONLIGDRAFT_277875</name>
</gene>
<dbReference type="InParanoid" id="A0A1J7JY62"/>
<evidence type="ECO:0000256" key="1">
    <source>
        <dbReference type="SAM" id="MobiDB-lite"/>
    </source>
</evidence>
<accession>A0A1J7JY62</accession>
<sequence length="114" mass="11837">MAKLALRSPACRSTASITVDCQQRVACNCNARSNRREGEVISKQIRKLMGCRPGKGSMHGSGPNSAIGHPVSGSSPATQSEQPAPSPRVPNKATENCHSATQNCGQVTPSHSAG</sequence>
<evidence type="ECO:0000313" key="3">
    <source>
        <dbReference type="Proteomes" id="UP000182658"/>
    </source>
</evidence>
<reference evidence="2 3" key="1">
    <citation type="submission" date="2016-10" db="EMBL/GenBank/DDBJ databases">
        <title>Draft genome sequence of Coniochaeta ligniaria NRRL30616, a lignocellulolytic fungus for bioabatement of inhibitors in plant biomass hydrolysates.</title>
        <authorList>
            <consortium name="DOE Joint Genome Institute"/>
            <person name="Jimenez D.J."/>
            <person name="Hector R.E."/>
            <person name="Riley R."/>
            <person name="Sun H."/>
            <person name="Grigoriev I.V."/>
            <person name="Van Elsas J.D."/>
            <person name="Nichols N.N."/>
        </authorList>
    </citation>
    <scope>NUCLEOTIDE SEQUENCE [LARGE SCALE GENOMIC DNA]</scope>
    <source>
        <strain evidence="2 3">NRRL 30616</strain>
    </source>
</reference>
<dbReference type="Proteomes" id="UP000182658">
    <property type="component" value="Unassembled WGS sequence"/>
</dbReference>
<organism evidence="2 3">
    <name type="scientific">Coniochaeta ligniaria NRRL 30616</name>
    <dbReference type="NCBI Taxonomy" id="1408157"/>
    <lineage>
        <taxon>Eukaryota</taxon>
        <taxon>Fungi</taxon>
        <taxon>Dikarya</taxon>
        <taxon>Ascomycota</taxon>
        <taxon>Pezizomycotina</taxon>
        <taxon>Sordariomycetes</taxon>
        <taxon>Sordariomycetidae</taxon>
        <taxon>Coniochaetales</taxon>
        <taxon>Coniochaetaceae</taxon>
        <taxon>Coniochaeta</taxon>
    </lineage>
</organism>
<dbReference type="AlphaFoldDB" id="A0A1J7JY62"/>
<feature type="compositionally biased region" description="Polar residues" evidence="1">
    <location>
        <begin position="93"/>
        <end position="114"/>
    </location>
</feature>
<feature type="compositionally biased region" description="Polar residues" evidence="1">
    <location>
        <begin position="72"/>
        <end position="83"/>
    </location>
</feature>